<evidence type="ECO:0000313" key="2">
    <source>
        <dbReference type="EMBL" id="KLU83226.1"/>
    </source>
</evidence>
<keyword evidence="1" id="KW-0732">Signal</keyword>
<dbReference type="Proteomes" id="UP000011715">
    <property type="component" value="Unassembled WGS sequence"/>
</dbReference>
<evidence type="ECO:0000313" key="4">
    <source>
        <dbReference type="Proteomes" id="UP000011715"/>
    </source>
</evidence>
<reference evidence="2" key="3">
    <citation type="submission" date="2011-03" db="EMBL/GenBank/DDBJ databases">
        <title>Annotation of Magnaporthe poae ATCC 64411.</title>
        <authorList>
            <person name="Ma L.-J."/>
            <person name="Dead R."/>
            <person name="Young S.K."/>
            <person name="Zeng Q."/>
            <person name="Gargeya S."/>
            <person name="Fitzgerald M."/>
            <person name="Haas B."/>
            <person name="Abouelleil A."/>
            <person name="Alvarado L."/>
            <person name="Arachchi H.M."/>
            <person name="Berlin A."/>
            <person name="Brown A."/>
            <person name="Chapman S.B."/>
            <person name="Chen Z."/>
            <person name="Dunbar C."/>
            <person name="Freedman E."/>
            <person name="Gearin G."/>
            <person name="Gellesch M."/>
            <person name="Goldberg J."/>
            <person name="Griggs A."/>
            <person name="Gujja S."/>
            <person name="Heiman D."/>
            <person name="Howarth C."/>
            <person name="Larson L."/>
            <person name="Lui A."/>
            <person name="MacDonald P.J.P."/>
            <person name="Mehta T."/>
            <person name="Montmayeur A."/>
            <person name="Murphy C."/>
            <person name="Neiman D."/>
            <person name="Pearson M."/>
            <person name="Priest M."/>
            <person name="Roberts A."/>
            <person name="Saif S."/>
            <person name="Shea T."/>
            <person name="Shenoy N."/>
            <person name="Sisk P."/>
            <person name="Stolte C."/>
            <person name="Sykes S."/>
            <person name="Yandava C."/>
            <person name="Wortman J."/>
            <person name="Nusbaum C."/>
            <person name="Birren B."/>
        </authorList>
    </citation>
    <scope>NUCLEOTIDE SEQUENCE</scope>
    <source>
        <strain evidence="2">ATCC 64411</strain>
    </source>
</reference>
<organism evidence="3 4">
    <name type="scientific">Magnaporthiopsis poae (strain ATCC 64411 / 73-15)</name>
    <name type="common">Kentucky bluegrass fungus</name>
    <name type="synonym">Magnaporthe poae</name>
    <dbReference type="NCBI Taxonomy" id="644358"/>
    <lineage>
        <taxon>Eukaryota</taxon>
        <taxon>Fungi</taxon>
        <taxon>Dikarya</taxon>
        <taxon>Ascomycota</taxon>
        <taxon>Pezizomycotina</taxon>
        <taxon>Sordariomycetes</taxon>
        <taxon>Sordariomycetidae</taxon>
        <taxon>Magnaporthales</taxon>
        <taxon>Magnaporthaceae</taxon>
        <taxon>Magnaporthiopsis</taxon>
    </lineage>
</organism>
<dbReference type="EMBL" id="ADBL01000578">
    <property type="status" value="NOT_ANNOTATED_CDS"/>
    <property type="molecule type" value="Genomic_DNA"/>
</dbReference>
<dbReference type="VEuPathDB" id="FungiDB:MAPG_02291"/>
<dbReference type="EMBL" id="ADBL01000577">
    <property type="status" value="NOT_ANNOTATED_CDS"/>
    <property type="molecule type" value="Genomic_DNA"/>
</dbReference>
<accession>A0A0C4DQZ2</accession>
<dbReference type="EnsemblFungi" id="MAPG_02291T0">
    <property type="protein sequence ID" value="MAPG_02291T0"/>
    <property type="gene ID" value="MAPG_02291"/>
</dbReference>
<keyword evidence="4" id="KW-1185">Reference proteome</keyword>
<reference evidence="3" key="5">
    <citation type="submission" date="2015-06" db="UniProtKB">
        <authorList>
            <consortium name="EnsemblFungi"/>
        </authorList>
    </citation>
    <scope>IDENTIFICATION</scope>
    <source>
        <strain evidence="3">ATCC 64411</strain>
    </source>
</reference>
<sequence length="97" mass="10248">MKTSQIAAILVPVATVNAEWWGGPLSLVHVLSLEQPHLVARAHVPVRRRQDGRGKLRAVGLHGHPHRLVVVLVAVQQPVQQAAGAALAAFVGVALAL</sequence>
<gene>
    <name evidence="2" type="ORF">MAPG_02291</name>
</gene>
<evidence type="ECO:0008006" key="5">
    <source>
        <dbReference type="Google" id="ProtNLM"/>
    </source>
</evidence>
<reference evidence="3" key="4">
    <citation type="journal article" date="2015" name="G3 (Bethesda)">
        <title>Genome sequences of three phytopathogenic species of the Magnaporthaceae family of fungi.</title>
        <authorList>
            <person name="Okagaki L.H."/>
            <person name="Nunes C.C."/>
            <person name="Sailsbery J."/>
            <person name="Clay B."/>
            <person name="Brown D."/>
            <person name="John T."/>
            <person name="Oh Y."/>
            <person name="Young N."/>
            <person name="Fitzgerald M."/>
            <person name="Haas B.J."/>
            <person name="Zeng Q."/>
            <person name="Young S."/>
            <person name="Adiconis X."/>
            <person name="Fan L."/>
            <person name="Levin J.Z."/>
            <person name="Mitchell T.K."/>
            <person name="Okubara P.A."/>
            <person name="Farman M.L."/>
            <person name="Kohn L.M."/>
            <person name="Birren B."/>
            <person name="Ma L.-J."/>
            <person name="Dean R.A."/>
        </authorList>
    </citation>
    <scope>NUCLEOTIDE SEQUENCE</scope>
    <source>
        <strain evidence="3">ATCC 64411 / 73-15</strain>
    </source>
</reference>
<reference evidence="2" key="2">
    <citation type="submission" date="2010-05" db="EMBL/GenBank/DDBJ databases">
        <title>The Genome Sequence of Magnaporthe poae strain ATCC 64411.</title>
        <authorList>
            <consortium name="The Broad Institute Genome Sequencing Platform"/>
            <consortium name="Broad Institute Genome Sequencing Center for Infectious Disease"/>
            <person name="Ma L.-J."/>
            <person name="Dead R."/>
            <person name="Young S."/>
            <person name="Zeng Q."/>
            <person name="Koehrsen M."/>
            <person name="Alvarado L."/>
            <person name="Berlin A."/>
            <person name="Chapman S.B."/>
            <person name="Chen Z."/>
            <person name="Freedman E."/>
            <person name="Gellesch M."/>
            <person name="Goldberg J."/>
            <person name="Griggs A."/>
            <person name="Gujja S."/>
            <person name="Heilman E.R."/>
            <person name="Heiman D."/>
            <person name="Hepburn T."/>
            <person name="Howarth C."/>
            <person name="Jen D."/>
            <person name="Larson L."/>
            <person name="Mehta T."/>
            <person name="Neiman D."/>
            <person name="Pearson M."/>
            <person name="Roberts A."/>
            <person name="Saif S."/>
            <person name="Shea T."/>
            <person name="Shenoy N."/>
            <person name="Sisk P."/>
            <person name="Stolte C."/>
            <person name="Sykes S."/>
            <person name="Walk T."/>
            <person name="White J."/>
            <person name="Yandava C."/>
            <person name="Haas B."/>
            <person name="Nusbaum C."/>
            <person name="Birren B."/>
        </authorList>
    </citation>
    <scope>NUCLEOTIDE SEQUENCE</scope>
    <source>
        <strain evidence="2">ATCC 64411</strain>
    </source>
</reference>
<name>A0A0C4DQZ2_MAGP6</name>
<reference evidence="4" key="1">
    <citation type="submission" date="2010-05" db="EMBL/GenBank/DDBJ databases">
        <title>The genome sequence of Magnaporthe poae strain ATCC 64411.</title>
        <authorList>
            <person name="Ma L.-J."/>
            <person name="Dead R."/>
            <person name="Young S."/>
            <person name="Zeng Q."/>
            <person name="Koehrsen M."/>
            <person name="Alvarado L."/>
            <person name="Berlin A."/>
            <person name="Chapman S.B."/>
            <person name="Chen Z."/>
            <person name="Freedman E."/>
            <person name="Gellesch M."/>
            <person name="Goldberg J."/>
            <person name="Griggs A."/>
            <person name="Gujja S."/>
            <person name="Heilman E.R."/>
            <person name="Heiman D."/>
            <person name="Hepburn T."/>
            <person name="Howarth C."/>
            <person name="Jen D."/>
            <person name="Larson L."/>
            <person name="Mehta T."/>
            <person name="Neiman D."/>
            <person name="Pearson M."/>
            <person name="Roberts A."/>
            <person name="Saif S."/>
            <person name="Shea T."/>
            <person name="Shenoy N."/>
            <person name="Sisk P."/>
            <person name="Stolte C."/>
            <person name="Sykes S."/>
            <person name="Walk T."/>
            <person name="White J."/>
            <person name="Yandava C."/>
            <person name="Haas B."/>
            <person name="Nusbaum C."/>
            <person name="Birren B."/>
        </authorList>
    </citation>
    <scope>NUCLEOTIDE SEQUENCE [LARGE SCALE GENOMIC DNA]</scope>
    <source>
        <strain evidence="4">ATCC 64411 / 73-15</strain>
    </source>
</reference>
<feature type="signal peptide" evidence="1">
    <location>
        <begin position="1"/>
        <end position="18"/>
    </location>
</feature>
<dbReference type="EMBL" id="GL876967">
    <property type="protein sequence ID" value="KLU83226.1"/>
    <property type="molecule type" value="Genomic_DNA"/>
</dbReference>
<proteinExistence type="predicted"/>
<protein>
    <recommendedName>
        <fullName evidence="5">Secreted protein</fullName>
    </recommendedName>
</protein>
<dbReference type="AlphaFoldDB" id="A0A0C4DQZ2"/>
<feature type="chain" id="PRO_5009385271" description="Secreted protein" evidence="1">
    <location>
        <begin position="19"/>
        <end position="97"/>
    </location>
</feature>
<evidence type="ECO:0000256" key="1">
    <source>
        <dbReference type="SAM" id="SignalP"/>
    </source>
</evidence>
<evidence type="ECO:0000313" key="3">
    <source>
        <dbReference type="EnsemblFungi" id="MAPG_02291T0"/>
    </source>
</evidence>